<comment type="similarity">
    <text evidence="7">Belongs to the binding-protein-dependent transport system permease family.</text>
</comment>
<name>A0ABP7G475_9MICO</name>
<evidence type="ECO:0000256" key="4">
    <source>
        <dbReference type="ARBA" id="ARBA00022692"/>
    </source>
</evidence>
<reference evidence="11" key="1">
    <citation type="journal article" date="2019" name="Int. J. Syst. Evol. Microbiol.">
        <title>The Global Catalogue of Microorganisms (GCM) 10K type strain sequencing project: providing services to taxonomists for standard genome sequencing and annotation.</title>
        <authorList>
            <consortium name="The Broad Institute Genomics Platform"/>
            <consortium name="The Broad Institute Genome Sequencing Center for Infectious Disease"/>
            <person name="Wu L."/>
            <person name="Ma J."/>
        </authorList>
    </citation>
    <scope>NUCLEOTIDE SEQUENCE [LARGE SCALE GENOMIC DNA]</scope>
    <source>
        <strain evidence="11">JCM 16950</strain>
    </source>
</reference>
<evidence type="ECO:0000313" key="11">
    <source>
        <dbReference type="Proteomes" id="UP001500540"/>
    </source>
</evidence>
<dbReference type="InterPro" id="IPR035906">
    <property type="entry name" value="MetI-like_sf"/>
</dbReference>
<dbReference type="InterPro" id="IPR000515">
    <property type="entry name" value="MetI-like"/>
</dbReference>
<evidence type="ECO:0000259" key="9">
    <source>
        <dbReference type="PROSITE" id="PS50928"/>
    </source>
</evidence>
<dbReference type="PANTHER" id="PTHR30151:SF0">
    <property type="entry name" value="ABC TRANSPORTER PERMEASE PROTEIN MJ0413-RELATED"/>
    <property type="match status" value="1"/>
</dbReference>
<dbReference type="CDD" id="cd06261">
    <property type="entry name" value="TM_PBP2"/>
    <property type="match status" value="1"/>
</dbReference>
<dbReference type="Gene3D" id="1.10.3720.10">
    <property type="entry name" value="MetI-like"/>
    <property type="match status" value="1"/>
</dbReference>
<accession>A0ABP7G475</accession>
<gene>
    <name evidence="10" type="ORF">GCM10022240_05980</name>
</gene>
<keyword evidence="6 7" id="KW-0472">Membrane</keyword>
<feature type="transmembrane region" description="Helical" evidence="7">
    <location>
        <begin position="220"/>
        <end position="246"/>
    </location>
</feature>
<keyword evidence="11" id="KW-1185">Reference proteome</keyword>
<evidence type="ECO:0000256" key="8">
    <source>
        <dbReference type="SAM" id="MobiDB-lite"/>
    </source>
</evidence>
<feature type="domain" description="ABC transmembrane type-1" evidence="9">
    <location>
        <begin position="63"/>
        <end position="247"/>
    </location>
</feature>
<keyword evidence="5 7" id="KW-1133">Transmembrane helix</keyword>
<comment type="subcellular location">
    <subcellularLocation>
        <location evidence="1 7">Cell membrane</location>
        <topology evidence="1 7">Multi-pass membrane protein</topology>
    </subcellularLocation>
</comment>
<feature type="transmembrane region" description="Helical" evidence="7">
    <location>
        <begin position="173"/>
        <end position="200"/>
    </location>
</feature>
<keyword evidence="4 7" id="KW-0812">Transmembrane</keyword>
<feature type="transmembrane region" description="Helical" evidence="7">
    <location>
        <begin position="104"/>
        <end position="123"/>
    </location>
</feature>
<sequence length="282" mass="30301">MNESTRTRTLLVRLLTICWLPVLLVAAWFVVSANSTDVFWPPLATILDELVTSFTAGTMWSDLGYSFTNYFAGLAIALVVAMAIGILVGEVTVLHKTLMPFLDFARATPHVSFVPIIILGFGIGAGPKIFLIAFACLWPILLNTIDGIRAVPASVHESARAFRIPLHLRILKVTLPGALPQIVVGVRIAISVGVVMLIVSEMFGADRGIGYFIVDTGANFAIASTWAGVILIGLIGYLLSQAFSLLENRLLRWHRQFVPSGKTKASSPLPGSDSASLASALN</sequence>
<dbReference type="EMBL" id="BAABAF010000001">
    <property type="protein sequence ID" value="GAA3755884.1"/>
    <property type="molecule type" value="Genomic_DNA"/>
</dbReference>
<evidence type="ECO:0000256" key="3">
    <source>
        <dbReference type="ARBA" id="ARBA00022475"/>
    </source>
</evidence>
<feature type="transmembrane region" description="Helical" evidence="7">
    <location>
        <begin position="12"/>
        <end position="31"/>
    </location>
</feature>
<evidence type="ECO:0000256" key="6">
    <source>
        <dbReference type="ARBA" id="ARBA00023136"/>
    </source>
</evidence>
<feature type="transmembrane region" description="Helical" evidence="7">
    <location>
        <begin position="70"/>
        <end position="92"/>
    </location>
</feature>
<dbReference type="RefSeq" id="WP_344780345.1">
    <property type="nucleotide sequence ID" value="NZ_BAABAF010000001.1"/>
</dbReference>
<dbReference type="PANTHER" id="PTHR30151">
    <property type="entry name" value="ALKANE SULFONATE ABC TRANSPORTER-RELATED, MEMBRANE SUBUNIT"/>
    <property type="match status" value="1"/>
</dbReference>
<keyword evidence="2 7" id="KW-0813">Transport</keyword>
<evidence type="ECO:0000256" key="5">
    <source>
        <dbReference type="ARBA" id="ARBA00022989"/>
    </source>
</evidence>
<organism evidence="10 11">
    <name type="scientific">Microbacterium kribbense</name>
    <dbReference type="NCBI Taxonomy" id="433645"/>
    <lineage>
        <taxon>Bacteria</taxon>
        <taxon>Bacillati</taxon>
        <taxon>Actinomycetota</taxon>
        <taxon>Actinomycetes</taxon>
        <taxon>Micrococcales</taxon>
        <taxon>Microbacteriaceae</taxon>
        <taxon>Microbacterium</taxon>
    </lineage>
</organism>
<proteinExistence type="inferred from homology"/>
<evidence type="ECO:0000313" key="10">
    <source>
        <dbReference type="EMBL" id="GAA3755884.1"/>
    </source>
</evidence>
<feature type="region of interest" description="Disordered" evidence="8">
    <location>
        <begin position="260"/>
        <end position="282"/>
    </location>
</feature>
<comment type="caution">
    <text evidence="10">The sequence shown here is derived from an EMBL/GenBank/DDBJ whole genome shotgun (WGS) entry which is preliminary data.</text>
</comment>
<dbReference type="Proteomes" id="UP001500540">
    <property type="component" value="Unassembled WGS sequence"/>
</dbReference>
<dbReference type="SUPFAM" id="SSF161098">
    <property type="entry name" value="MetI-like"/>
    <property type="match status" value="1"/>
</dbReference>
<keyword evidence="3" id="KW-1003">Cell membrane</keyword>
<evidence type="ECO:0000256" key="1">
    <source>
        <dbReference type="ARBA" id="ARBA00004651"/>
    </source>
</evidence>
<dbReference type="PROSITE" id="PS50928">
    <property type="entry name" value="ABC_TM1"/>
    <property type="match status" value="1"/>
</dbReference>
<feature type="compositionally biased region" description="Polar residues" evidence="8">
    <location>
        <begin position="273"/>
        <end position="282"/>
    </location>
</feature>
<dbReference type="Pfam" id="PF00528">
    <property type="entry name" value="BPD_transp_1"/>
    <property type="match status" value="1"/>
</dbReference>
<protein>
    <submittedName>
        <fullName evidence="10">ABC transporter permease</fullName>
    </submittedName>
</protein>
<evidence type="ECO:0000256" key="7">
    <source>
        <dbReference type="RuleBase" id="RU363032"/>
    </source>
</evidence>
<evidence type="ECO:0000256" key="2">
    <source>
        <dbReference type="ARBA" id="ARBA00022448"/>
    </source>
</evidence>